<evidence type="ECO:0000256" key="6">
    <source>
        <dbReference type="ARBA" id="ARBA00023242"/>
    </source>
</evidence>
<dbReference type="PROSITE" id="PS00463">
    <property type="entry name" value="ZN2_CY6_FUNGAL_1"/>
    <property type="match status" value="1"/>
</dbReference>
<keyword evidence="4" id="KW-0238">DNA-binding</keyword>
<gene>
    <name evidence="8" type="ORF">N7494_003422</name>
</gene>
<dbReference type="EMBL" id="JAQIZZ010000003">
    <property type="protein sequence ID" value="KAJ5545837.1"/>
    <property type="molecule type" value="Genomic_DNA"/>
</dbReference>
<dbReference type="InterPro" id="IPR036864">
    <property type="entry name" value="Zn2-C6_fun-type_DNA-bd_sf"/>
</dbReference>
<dbReference type="PANTHER" id="PTHR31944">
    <property type="entry name" value="HEME-RESPONSIVE ZINC FINGER TRANSCRIPTION FACTOR HAP1"/>
    <property type="match status" value="1"/>
</dbReference>
<keyword evidence="1" id="KW-0479">Metal-binding</keyword>
<dbReference type="SUPFAM" id="SSF57701">
    <property type="entry name" value="Zn2/Cys6 DNA-binding domain"/>
    <property type="match status" value="1"/>
</dbReference>
<evidence type="ECO:0000256" key="1">
    <source>
        <dbReference type="ARBA" id="ARBA00022723"/>
    </source>
</evidence>
<proteinExistence type="predicted"/>
<dbReference type="SMART" id="SM00066">
    <property type="entry name" value="GAL4"/>
    <property type="match status" value="1"/>
</dbReference>
<dbReference type="InterPro" id="IPR051430">
    <property type="entry name" value="Fungal_TF_Env_Response"/>
</dbReference>
<dbReference type="CDD" id="cd12148">
    <property type="entry name" value="fungal_TF_MHR"/>
    <property type="match status" value="1"/>
</dbReference>
<dbReference type="SMART" id="SM00906">
    <property type="entry name" value="Fungal_trans"/>
    <property type="match status" value="1"/>
</dbReference>
<dbReference type="GO" id="GO:0000978">
    <property type="term" value="F:RNA polymerase II cis-regulatory region sequence-specific DNA binding"/>
    <property type="evidence" value="ECO:0007669"/>
    <property type="project" value="TreeGrafter"/>
</dbReference>
<dbReference type="CDD" id="cd00067">
    <property type="entry name" value="GAL4"/>
    <property type="match status" value="1"/>
</dbReference>
<keyword evidence="9" id="KW-1185">Reference proteome</keyword>
<dbReference type="GO" id="GO:0005634">
    <property type="term" value="C:nucleus"/>
    <property type="evidence" value="ECO:0007669"/>
    <property type="project" value="TreeGrafter"/>
</dbReference>
<reference evidence="8 9" key="1">
    <citation type="journal article" date="2023" name="IMA Fungus">
        <title>Comparative genomic study of the Penicillium genus elucidates a diverse pangenome and 15 lateral gene transfer events.</title>
        <authorList>
            <person name="Petersen C."/>
            <person name="Sorensen T."/>
            <person name="Nielsen M.R."/>
            <person name="Sondergaard T.E."/>
            <person name="Sorensen J.L."/>
            <person name="Fitzpatrick D.A."/>
            <person name="Frisvad J.C."/>
            <person name="Nielsen K.L."/>
        </authorList>
    </citation>
    <scope>NUCLEOTIDE SEQUENCE [LARGE SCALE GENOMIC DNA]</scope>
    <source>
        <strain evidence="8 9">IBT 35679</strain>
    </source>
</reference>
<feature type="domain" description="Zn(2)-C6 fungal-type" evidence="7">
    <location>
        <begin position="13"/>
        <end position="44"/>
    </location>
</feature>
<keyword evidence="3" id="KW-0805">Transcription regulation</keyword>
<sequence length="773" mass="86815">MESQRKRPRPVVSCLRCREKKLKCDRVAPCQNCVKGGYEAECTYHQQPDAVDPHSQPKPKRAKIAEAIEPGTLWMGPSIGIIEDLQQRVLKLESLHAVGPHANNYGPIRDASVQNSWPRPEISQSSSSYLGTLVVKGSRSRYHGQNDRITLLNQFAEAKTFINQSLNNPSLVGLAKEVQFLQNKSQTPNESPESLSGIESFPELQSLLGSLPSKTVCDQLLLVYTQNLEKNLRILHIPSFLACYNAFWATSDHETSFLSMFVPLLTVVLSISVITETAPPSPEYSPSWDYLEQHAVGAVHAWMQKLPRKPRTDISTLQVRSLLLLARQLRQVSLDELWKESGSLVRSAMVMGLHVNLSQSKSLSPFQAECRRRLWVSIVEMDLQTAIAAGMPVMTPALDLSPLTPSNLNDVDFDESTTELPLSRPMDEETDSLAQITLAQSLALRIRTMNLVQHTNPEESIEERLRHGQQIEESLQMIPPPLKLYDSDNSDPAFVLNRVILDVHIRRPLLSLYRPVLASLPPDDPSFLEIQRASLDSSIAILAYQDTFDPNIFDLDIPNINSYWNIFHTFCQNDIILAALTVCEYLKFINQQTSIHSSFNEFSFQNNNNQQNQNNTINPYPTNHTLSHNKASLTRLVENTIDSLTRRIGKKGTNMKDILLLSVVLQSVRARGPTEQKDRRMSHGAKKALSACRQNLLSAANESIFAFHFNDPNPLSNYESPDVVLPPNVSAQLNQPSPSMPDLLQQSASLAAEFDTFQSDLFTFDDGSFMWNI</sequence>
<dbReference type="InterPro" id="IPR001138">
    <property type="entry name" value="Zn2Cys6_DnaBD"/>
</dbReference>
<dbReference type="GO" id="GO:0001228">
    <property type="term" value="F:DNA-binding transcription activator activity, RNA polymerase II-specific"/>
    <property type="evidence" value="ECO:0007669"/>
    <property type="project" value="TreeGrafter"/>
</dbReference>
<dbReference type="GO" id="GO:0006351">
    <property type="term" value="P:DNA-templated transcription"/>
    <property type="evidence" value="ECO:0007669"/>
    <property type="project" value="InterPro"/>
</dbReference>
<dbReference type="GO" id="GO:0008270">
    <property type="term" value="F:zinc ion binding"/>
    <property type="evidence" value="ECO:0007669"/>
    <property type="project" value="InterPro"/>
</dbReference>
<protein>
    <recommendedName>
        <fullName evidence="7">Zn(2)-C6 fungal-type domain-containing protein</fullName>
    </recommendedName>
</protein>
<keyword evidence="2" id="KW-0862">Zinc</keyword>
<dbReference type="Pfam" id="PF04082">
    <property type="entry name" value="Fungal_trans"/>
    <property type="match status" value="1"/>
</dbReference>
<dbReference type="AlphaFoldDB" id="A0AAD6CYZ5"/>
<dbReference type="Proteomes" id="UP001220324">
    <property type="component" value="Unassembled WGS sequence"/>
</dbReference>
<dbReference type="PROSITE" id="PS50048">
    <property type="entry name" value="ZN2_CY6_FUNGAL_2"/>
    <property type="match status" value="1"/>
</dbReference>
<evidence type="ECO:0000256" key="5">
    <source>
        <dbReference type="ARBA" id="ARBA00023163"/>
    </source>
</evidence>
<dbReference type="InterPro" id="IPR007219">
    <property type="entry name" value="XnlR_reg_dom"/>
</dbReference>
<dbReference type="PANTHER" id="PTHR31944:SF131">
    <property type="entry name" value="HEME-RESPONSIVE ZINC FINGER TRANSCRIPTION FACTOR HAP1"/>
    <property type="match status" value="1"/>
</dbReference>
<keyword evidence="5" id="KW-0804">Transcription</keyword>
<evidence type="ECO:0000256" key="4">
    <source>
        <dbReference type="ARBA" id="ARBA00023125"/>
    </source>
</evidence>
<comment type="caution">
    <text evidence="8">The sequence shown here is derived from an EMBL/GenBank/DDBJ whole genome shotgun (WGS) entry which is preliminary data.</text>
</comment>
<dbReference type="Pfam" id="PF00172">
    <property type="entry name" value="Zn_clus"/>
    <property type="match status" value="1"/>
</dbReference>
<dbReference type="Gene3D" id="4.10.240.10">
    <property type="entry name" value="Zn(2)-C6 fungal-type DNA-binding domain"/>
    <property type="match status" value="1"/>
</dbReference>
<evidence type="ECO:0000256" key="3">
    <source>
        <dbReference type="ARBA" id="ARBA00023015"/>
    </source>
</evidence>
<evidence type="ECO:0000313" key="9">
    <source>
        <dbReference type="Proteomes" id="UP001220324"/>
    </source>
</evidence>
<name>A0AAD6CYZ5_9EURO</name>
<evidence type="ECO:0000256" key="2">
    <source>
        <dbReference type="ARBA" id="ARBA00022833"/>
    </source>
</evidence>
<keyword evidence="6" id="KW-0539">Nucleus</keyword>
<evidence type="ECO:0000313" key="8">
    <source>
        <dbReference type="EMBL" id="KAJ5545837.1"/>
    </source>
</evidence>
<organism evidence="8 9">
    <name type="scientific">Penicillium frequentans</name>
    <dbReference type="NCBI Taxonomy" id="3151616"/>
    <lineage>
        <taxon>Eukaryota</taxon>
        <taxon>Fungi</taxon>
        <taxon>Dikarya</taxon>
        <taxon>Ascomycota</taxon>
        <taxon>Pezizomycotina</taxon>
        <taxon>Eurotiomycetes</taxon>
        <taxon>Eurotiomycetidae</taxon>
        <taxon>Eurotiales</taxon>
        <taxon>Aspergillaceae</taxon>
        <taxon>Penicillium</taxon>
    </lineage>
</organism>
<accession>A0AAD6CYZ5</accession>
<evidence type="ECO:0000259" key="7">
    <source>
        <dbReference type="PROSITE" id="PS50048"/>
    </source>
</evidence>